<keyword evidence="1" id="KW-0812">Transmembrane</keyword>
<proteinExistence type="predicted"/>
<evidence type="ECO:0000313" key="2">
    <source>
        <dbReference type="EMBL" id="MBB6553644.1"/>
    </source>
</evidence>
<dbReference type="EMBL" id="JACHMI010000001">
    <property type="protein sequence ID" value="MBB6553644.1"/>
    <property type="molecule type" value="Genomic_DNA"/>
</dbReference>
<feature type="transmembrane region" description="Helical" evidence="1">
    <location>
        <begin position="93"/>
        <end position="112"/>
    </location>
</feature>
<dbReference type="RefSeq" id="WP_185107965.1">
    <property type="nucleotide sequence ID" value="NZ_BAAAXY010000160.1"/>
</dbReference>
<dbReference type="InterPro" id="IPR045770">
    <property type="entry name" value="DUF6223"/>
</dbReference>
<keyword evidence="3" id="KW-1185">Reference proteome</keyword>
<accession>A0A7X0P1P2</accession>
<keyword evidence="1" id="KW-1133">Transmembrane helix</keyword>
<protein>
    <submittedName>
        <fullName evidence="2">Uncharacterized protein</fullName>
    </submittedName>
</protein>
<name>A0A7X0P1P2_9ACTN</name>
<dbReference type="Pfam" id="PF19733">
    <property type="entry name" value="DUF6223"/>
    <property type="match status" value="1"/>
</dbReference>
<comment type="caution">
    <text evidence="2">The sequence shown here is derived from an EMBL/GenBank/DDBJ whole genome shotgun (WGS) entry which is preliminary data.</text>
</comment>
<organism evidence="2 3">
    <name type="scientific">Nonomuraea rubra</name>
    <dbReference type="NCBI Taxonomy" id="46180"/>
    <lineage>
        <taxon>Bacteria</taxon>
        <taxon>Bacillati</taxon>
        <taxon>Actinomycetota</taxon>
        <taxon>Actinomycetes</taxon>
        <taxon>Streptosporangiales</taxon>
        <taxon>Streptosporangiaceae</taxon>
        <taxon>Nonomuraea</taxon>
    </lineage>
</organism>
<reference evidence="2 3" key="1">
    <citation type="submission" date="2020-08" db="EMBL/GenBank/DDBJ databases">
        <title>Sequencing the genomes of 1000 actinobacteria strains.</title>
        <authorList>
            <person name="Klenk H.-P."/>
        </authorList>
    </citation>
    <scope>NUCLEOTIDE SEQUENCE [LARGE SCALE GENOMIC DNA]</scope>
    <source>
        <strain evidence="2 3">DSM 43768</strain>
    </source>
</reference>
<keyword evidence="1" id="KW-0472">Membrane</keyword>
<evidence type="ECO:0000256" key="1">
    <source>
        <dbReference type="SAM" id="Phobius"/>
    </source>
</evidence>
<evidence type="ECO:0000313" key="3">
    <source>
        <dbReference type="Proteomes" id="UP000565579"/>
    </source>
</evidence>
<dbReference type="Proteomes" id="UP000565579">
    <property type="component" value="Unassembled WGS sequence"/>
</dbReference>
<feature type="transmembrane region" description="Helical" evidence="1">
    <location>
        <begin position="29"/>
        <end position="50"/>
    </location>
</feature>
<sequence length="122" mass="11344">MSIQSVLAEIAAAAPSPGVTPSALTADRLWSLAAALLGLAGVVAGALALARPAGRIGSRGAVVALAAGPAGTVIGGAVLLTADGGPGTGNGTVGGYVALVLGVLAIVLGGLARARSARRSAA</sequence>
<gene>
    <name evidence="2" type="ORF">HD593_008439</name>
</gene>
<feature type="transmembrane region" description="Helical" evidence="1">
    <location>
        <begin position="62"/>
        <end position="81"/>
    </location>
</feature>
<dbReference type="AlphaFoldDB" id="A0A7X0P1P2"/>